<evidence type="ECO:0000256" key="2">
    <source>
        <dbReference type="SAM" id="Phobius"/>
    </source>
</evidence>
<evidence type="ECO:0000313" key="3">
    <source>
        <dbReference type="EMBL" id="MFB2880879.1"/>
    </source>
</evidence>
<keyword evidence="2" id="KW-0472">Membrane</keyword>
<gene>
    <name evidence="3" type="ORF">ACE1CC_28860</name>
</gene>
<feature type="transmembrane region" description="Helical" evidence="2">
    <location>
        <begin position="25"/>
        <end position="46"/>
    </location>
</feature>
<evidence type="ECO:0000313" key="4">
    <source>
        <dbReference type="Proteomes" id="UP001576774"/>
    </source>
</evidence>
<evidence type="ECO:0000256" key="1">
    <source>
        <dbReference type="SAM" id="Coils"/>
    </source>
</evidence>
<keyword evidence="2" id="KW-0812">Transmembrane</keyword>
<organism evidence="3 4">
    <name type="scientific">Floridaenema aerugineum BLCC-F46</name>
    <dbReference type="NCBI Taxonomy" id="3153654"/>
    <lineage>
        <taxon>Bacteria</taxon>
        <taxon>Bacillati</taxon>
        <taxon>Cyanobacteriota</taxon>
        <taxon>Cyanophyceae</taxon>
        <taxon>Oscillatoriophycideae</taxon>
        <taxon>Aerosakkonematales</taxon>
        <taxon>Aerosakkonemataceae</taxon>
        <taxon>Floridanema</taxon>
        <taxon>Floridanema aerugineum</taxon>
    </lineage>
</organism>
<dbReference type="Proteomes" id="UP001576774">
    <property type="component" value="Unassembled WGS sequence"/>
</dbReference>
<sequence length="113" mass="12157">MKTQNSVVAQVVAPSTLNSPPSSHVVGSLDVSTAAIAIGSVILAWLCSEFKAKGASADAEAALIKSLQNELADKDEEIDKQRVLIWKLEKEIRILRQTIEYSGPIGQPDQITN</sequence>
<proteinExistence type="predicted"/>
<accession>A0ABV4XDJ9</accession>
<dbReference type="EMBL" id="JBHFNQ010000211">
    <property type="protein sequence ID" value="MFB2880879.1"/>
    <property type="molecule type" value="Genomic_DNA"/>
</dbReference>
<keyword evidence="4" id="KW-1185">Reference proteome</keyword>
<keyword evidence="1" id="KW-0175">Coiled coil</keyword>
<feature type="coiled-coil region" evidence="1">
    <location>
        <begin position="57"/>
        <end position="84"/>
    </location>
</feature>
<name>A0ABV4XDJ9_9CYAN</name>
<dbReference type="RefSeq" id="WP_413273873.1">
    <property type="nucleotide sequence ID" value="NZ_JBHFNQ010000211.1"/>
</dbReference>
<protein>
    <submittedName>
        <fullName evidence="3">Uncharacterized protein</fullName>
    </submittedName>
</protein>
<keyword evidence="2" id="KW-1133">Transmembrane helix</keyword>
<reference evidence="3 4" key="1">
    <citation type="submission" date="2024-09" db="EMBL/GenBank/DDBJ databases">
        <title>Floridaenema gen nov. (Aerosakkonemataceae, Aerosakkonematales ord. nov., Cyanobacteria) from benthic tropical and subtropical fresh waters, with the description of four new species.</title>
        <authorList>
            <person name="Moretto J.A."/>
            <person name="Berthold D.E."/>
            <person name="Lefler F.W."/>
            <person name="Huang I.-S."/>
            <person name="Laughinghouse H. IV."/>
        </authorList>
    </citation>
    <scope>NUCLEOTIDE SEQUENCE [LARGE SCALE GENOMIC DNA]</scope>
    <source>
        <strain evidence="3 4">BLCC-F46</strain>
    </source>
</reference>
<comment type="caution">
    <text evidence="3">The sequence shown here is derived from an EMBL/GenBank/DDBJ whole genome shotgun (WGS) entry which is preliminary data.</text>
</comment>